<dbReference type="FunFam" id="1.20.58.220:FF:000004">
    <property type="entry name" value="Phosphate-specific transport system accessory protein PhoU"/>
    <property type="match status" value="1"/>
</dbReference>
<evidence type="ECO:0000256" key="3">
    <source>
        <dbReference type="ARBA" id="ARBA00011738"/>
    </source>
</evidence>
<dbReference type="EMBL" id="SLXA01000002">
    <property type="protein sequence ID" value="TCO85897.1"/>
    <property type="molecule type" value="Genomic_DNA"/>
</dbReference>
<dbReference type="SUPFAM" id="SSF109755">
    <property type="entry name" value="PhoU-like"/>
    <property type="match status" value="1"/>
</dbReference>
<evidence type="ECO:0000259" key="8">
    <source>
        <dbReference type="Pfam" id="PF01895"/>
    </source>
</evidence>
<dbReference type="Pfam" id="PF01895">
    <property type="entry name" value="PhoU"/>
    <property type="match status" value="2"/>
</dbReference>
<comment type="function">
    <text evidence="7">Plays a role in the regulation of phosphate uptake.</text>
</comment>
<dbReference type="AlphaFoldDB" id="A0A4R2LC91"/>
<comment type="subcellular location">
    <subcellularLocation>
        <location evidence="1 7">Cytoplasm</location>
    </subcellularLocation>
</comment>
<keyword evidence="5 7" id="KW-0963">Cytoplasm</keyword>
<comment type="subunit">
    <text evidence="3 7">Homodimer.</text>
</comment>
<dbReference type="InterPro" id="IPR028366">
    <property type="entry name" value="PhoU"/>
</dbReference>
<comment type="similarity">
    <text evidence="2 7">Belongs to the PhoU family.</text>
</comment>
<sequence>MRNRFDAQLEQLHQKLIEMGNLCEQVISMTYKVLVDEDYEAARELIEKDSRIDLKERDIEGLCLKLLLQQQPVASDLRKVSAALKMITDMERIGDQAADIAEIILTSNIKAPGLDIPIGRMAEATVRMVTDSVNAYVWQDLDTAQKVIEYDDVVDNLFLEVKDLLIRQMDSDPEIHEHVMDILLIAKYYERIGDHATNISEWVEFSITGKHRGDENL</sequence>
<dbReference type="RefSeq" id="WP_132088856.1">
    <property type="nucleotide sequence ID" value="NZ_JANKAQ010000001.1"/>
</dbReference>
<evidence type="ECO:0000256" key="6">
    <source>
        <dbReference type="ARBA" id="ARBA00022592"/>
    </source>
</evidence>
<keyword evidence="4 7" id="KW-0813">Transport</keyword>
<protein>
    <recommendedName>
        <fullName evidence="7">Phosphate-specific transport system accessory protein PhoU</fullName>
    </recommendedName>
</protein>
<dbReference type="GO" id="GO:0006817">
    <property type="term" value="P:phosphate ion transport"/>
    <property type="evidence" value="ECO:0007669"/>
    <property type="project" value="UniProtKB-KW"/>
</dbReference>
<name>A0A4R2LC91_9FIRM</name>
<evidence type="ECO:0000313" key="9">
    <source>
        <dbReference type="EMBL" id="TCO85897.1"/>
    </source>
</evidence>
<dbReference type="PIRSF" id="PIRSF003107">
    <property type="entry name" value="PhoU"/>
    <property type="match status" value="1"/>
</dbReference>
<dbReference type="GO" id="GO:0045936">
    <property type="term" value="P:negative regulation of phosphate metabolic process"/>
    <property type="evidence" value="ECO:0007669"/>
    <property type="project" value="InterPro"/>
</dbReference>
<dbReference type="GO" id="GO:0005737">
    <property type="term" value="C:cytoplasm"/>
    <property type="evidence" value="ECO:0007669"/>
    <property type="project" value="UniProtKB-SubCell"/>
</dbReference>
<dbReference type="NCBIfam" id="TIGR02135">
    <property type="entry name" value="phoU_full"/>
    <property type="match status" value="1"/>
</dbReference>
<feature type="domain" description="PhoU" evidence="8">
    <location>
        <begin position="16"/>
        <end position="104"/>
    </location>
</feature>
<dbReference type="InterPro" id="IPR038078">
    <property type="entry name" value="PhoU-like_sf"/>
</dbReference>
<keyword evidence="10" id="KW-1185">Reference proteome</keyword>
<proteinExistence type="inferred from homology"/>
<dbReference type="Gene3D" id="1.20.58.220">
    <property type="entry name" value="Phosphate transport system protein phou homolog 2, domain 2"/>
    <property type="match status" value="1"/>
</dbReference>
<dbReference type="PANTHER" id="PTHR42930">
    <property type="entry name" value="PHOSPHATE-SPECIFIC TRANSPORT SYSTEM ACCESSORY PROTEIN PHOU"/>
    <property type="match status" value="1"/>
</dbReference>
<dbReference type="GO" id="GO:0030643">
    <property type="term" value="P:intracellular phosphate ion homeostasis"/>
    <property type="evidence" value="ECO:0007669"/>
    <property type="project" value="InterPro"/>
</dbReference>
<evidence type="ECO:0000256" key="5">
    <source>
        <dbReference type="ARBA" id="ARBA00022490"/>
    </source>
</evidence>
<evidence type="ECO:0000256" key="7">
    <source>
        <dbReference type="PIRNR" id="PIRNR003107"/>
    </source>
</evidence>
<evidence type="ECO:0000256" key="2">
    <source>
        <dbReference type="ARBA" id="ARBA00008107"/>
    </source>
</evidence>
<dbReference type="InterPro" id="IPR026022">
    <property type="entry name" value="PhoU_dom"/>
</dbReference>
<dbReference type="PANTHER" id="PTHR42930:SF3">
    <property type="entry name" value="PHOSPHATE-SPECIFIC TRANSPORT SYSTEM ACCESSORY PROTEIN PHOU"/>
    <property type="match status" value="1"/>
</dbReference>
<reference evidence="9 10" key="1">
    <citation type="submission" date="2019-03" db="EMBL/GenBank/DDBJ databases">
        <title>Genomic Encyclopedia of Type Strains, Phase IV (KMG-IV): sequencing the most valuable type-strain genomes for metagenomic binning, comparative biology and taxonomic classification.</title>
        <authorList>
            <person name="Goeker M."/>
        </authorList>
    </citation>
    <scope>NUCLEOTIDE SEQUENCE [LARGE SCALE GENOMIC DNA]</scope>
    <source>
        <strain evidence="9 10">DSM 28559</strain>
    </source>
</reference>
<keyword evidence="6 7" id="KW-0592">Phosphate transport</keyword>
<gene>
    <name evidence="9" type="ORF">EV212_102214</name>
</gene>
<comment type="caution">
    <text evidence="9">The sequence shown here is derived from an EMBL/GenBank/DDBJ whole genome shotgun (WGS) entry which is preliminary data.</text>
</comment>
<evidence type="ECO:0000256" key="1">
    <source>
        <dbReference type="ARBA" id="ARBA00004496"/>
    </source>
</evidence>
<feature type="domain" description="PhoU" evidence="8">
    <location>
        <begin position="119"/>
        <end position="203"/>
    </location>
</feature>
<dbReference type="Proteomes" id="UP000295711">
    <property type="component" value="Unassembled WGS sequence"/>
</dbReference>
<accession>A0A4R2LC91</accession>
<organism evidence="9 10">
    <name type="scientific">Frisingicoccus caecimuris</name>
    <dbReference type="NCBI Taxonomy" id="1796636"/>
    <lineage>
        <taxon>Bacteria</taxon>
        <taxon>Bacillati</taxon>
        <taxon>Bacillota</taxon>
        <taxon>Clostridia</taxon>
        <taxon>Lachnospirales</taxon>
        <taxon>Lachnospiraceae</taxon>
        <taxon>Frisingicoccus</taxon>
    </lineage>
</organism>
<evidence type="ECO:0000256" key="4">
    <source>
        <dbReference type="ARBA" id="ARBA00022448"/>
    </source>
</evidence>
<evidence type="ECO:0000313" key="10">
    <source>
        <dbReference type="Proteomes" id="UP000295711"/>
    </source>
</evidence>
<dbReference type="OrthoDB" id="9814256at2"/>